<dbReference type="Proteomes" id="UP000887159">
    <property type="component" value="Unassembled WGS sequence"/>
</dbReference>
<reference evidence="1" key="1">
    <citation type="submission" date="2020-08" db="EMBL/GenBank/DDBJ databases">
        <title>Multicomponent nature underlies the extraordinary mechanical properties of spider dragline silk.</title>
        <authorList>
            <person name="Kono N."/>
            <person name="Nakamura H."/>
            <person name="Mori M."/>
            <person name="Yoshida Y."/>
            <person name="Ohtoshi R."/>
            <person name="Malay A.D."/>
            <person name="Moran D.A.P."/>
            <person name="Tomita M."/>
            <person name="Numata K."/>
            <person name="Arakawa K."/>
        </authorList>
    </citation>
    <scope>NUCLEOTIDE SEQUENCE</scope>
</reference>
<evidence type="ECO:0000313" key="1">
    <source>
        <dbReference type="EMBL" id="GFY34771.1"/>
    </source>
</evidence>
<protein>
    <submittedName>
        <fullName evidence="1">Uncharacterized protein</fullName>
    </submittedName>
</protein>
<proteinExistence type="predicted"/>
<gene>
    <name evidence="1" type="ORF">TNCV_844701</name>
</gene>
<dbReference type="AlphaFoldDB" id="A0A8X7BK20"/>
<evidence type="ECO:0000313" key="2">
    <source>
        <dbReference type="Proteomes" id="UP000887159"/>
    </source>
</evidence>
<comment type="caution">
    <text evidence="1">The sequence shown here is derived from an EMBL/GenBank/DDBJ whole genome shotgun (WGS) entry which is preliminary data.</text>
</comment>
<accession>A0A8X7BK20</accession>
<name>A0A8X7BK20_TRICX</name>
<keyword evidence="2" id="KW-1185">Reference proteome</keyword>
<organism evidence="1 2">
    <name type="scientific">Trichonephila clavipes</name>
    <name type="common">Golden silk orbweaver</name>
    <name type="synonym">Nephila clavipes</name>
    <dbReference type="NCBI Taxonomy" id="2585209"/>
    <lineage>
        <taxon>Eukaryota</taxon>
        <taxon>Metazoa</taxon>
        <taxon>Ecdysozoa</taxon>
        <taxon>Arthropoda</taxon>
        <taxon>Chelicerata</taxon>
        <taxon>Arachnida</taxon>
        <taxon>Araneae</taxon>
        <taxon>Araneomorphae</taxon>
        <taxon>Entelegynae</taxon>
        <taxon>Araneoidea</taxon>
        <taxon>Nephilidae</taxon>
        <taxon>Trichonephila</taxon>
    </lineage>
</organism>
<sequence>MYKSPAKLTELIAVRVSSLPVSCHHRFAMQRQETMEVNLSHWLRGKRGQFGNHKEGNFVSQTSRYNEDVRPYIRGLSKDRTKLQLHDMSLWEL</sequence>
<dbReference type="EMBL" id="BMAU01021428">
    <property type="protein sequence ID" value="GFY34771.1"/>
    <property type="molecule type" value="Genomic_DNA"/>
</dbReference>